<protein>
    <submittedName>
        <fullName evidence="2">Glycosyltransferase</fullName>
    </submittedName>
</protein>
<dbReference type="SUPFAM" id="SSF53448">
    <property type="entry name" value="Nucleotide-diphospho-sugar transferases"/>
    <property type="match status" value="1"/>
</dbReference>
<reference evidence="3" key="1">
    <citation type="submission" date="2018-09" db="EMBL/GenBank/DDBJ databases">
        <title>The complete genome of Acinetobacter sp. strain WCHAc010005.</title>
        <authorList>
            <person name="Hu Y."/>
            <person name="Long H."/>
            <person name="Feng Y."/>
            <person name="Zong Z."/>
        </authorList>
    </citation>
    <scope>NUCLEOTIDE SEQUENCE [LARGE SCALE GENOMIC DNA]</scope>
    <source>
        <strain evidence="3">WCHAc010005</strain>
    </source>
</reference>
<dbReference type="KEGG" id="achi:CDG60_08300"/>
<sequence length="240" mass="27857">MHSSDKTMKVAIVTPTYLRDSFLTQTLQYVLQQSAPWEIHWFILDDSPESSRHADTFENYSQIHYEWLNEKIPLGKKRNLLNEQAVLWGADIICSMDDDDWYGPDYVKEMSELLCSSDEILFTGSGDDYYLNISNGDILKIPAVREYTSCNGVLCYKAEALKGRKYSDDAKFAEEHSFLNGVKVYQHPDIQKLHLALAHPNNTVTKKNYCRNETYRTELSLNDFPMQQADRLFYLNLINN</sequence>
<dbReference type="InterPro" id="IPR029044">
    <property type="entry name" value="Nucleotide-diphossugar_trans"/>
</dbReference>
<dbReference type="InterPro" id="IPR001173">
    <property type="entry name" value="Glyco_trans_2-like"/>
</dbReference>
<evidence type="ECO:0000313" key="3">
    <source>
        <dbReference type="Proteomes" id="UP000263753"/>
    </source>
</evidence>
<dbReference type="Gene3D" id="3.90.550.10">
    <property type="entry name" value="Spore Coat Polysaccharide Biosynthesis Protein SpsA, Chain A"/>
    <property type="match status" value="1"/>
</dbReference>
<organism evidence="2 3">
    <name type="scientific">Acinetobacter chinensis</name>
    <dbReference type="NCBI Taxonomy" id="2004650"/>
    <lineage>
        <taxon>Bacteria</taxon>
        <taxon>Pseudomonadati</taxon>
        <taxon>Pseudomonadota</taxon>
        <taxon>Gammaproteobacteria</taxon>
        <taxon>Moraxellales</taxon>
        <taxon>Moraxellaceae</taxon>
        <taxon>Acinetobacter</taxon>
    </lineage>
</organism>
<keyword evidence="2" id="KW-0808">Transferase</keyword>
<evidence type="ECO:0000313" key="2">
    <source>
        <dbReference type="EMBL" id="AXY56565.1"/>
    </source>
</evidence>
<name>A0A3B7LX44_9GAMM</name>
<dbReference type="EMBL" id="CP032134">
    <property type="protein sequence ID" value="AXY56565.1"/>
    <property type="molecule type" value="Genomic_DNA"/>
</dbReference>
<proteinExistence type="predicted"/>
<dbReference type="Pfam" id="PF00535">
    <property type="entry name" value="Glycos_transf_2"/>
    <property type="match status" value="1"/>
</dbReference>
<dbReference type="Proteomes" id="UP000263753">
    <property type="component" value="Chromosome"/>
</dbReference>
<dbReference type="GO" id="GO:0016740">
    <property type="term" value="F:transferase activity"/>
    <property type="evidence" value="ECO:0007669"/>
    <property type="project" value="UniProtKB-KW"/>
</dbReference>
<gene>
    <name evidence="2" type="ORF">CDG60_08300</name>
</gene>
<dbReference type="CDD" id="cd00761">
    <property type="entry name" value="Glyco_tranf_GTA_type"/>
    <property type="match status" value="1"/>
</dbReference>
<evidence type="ECO:0000259" key="1">
    <source>
        <dbReference type="Pfam" id="PF00535"/>
    </source>
</evidence>
<feature type="domain" description="Glycosyltransferase 2-like" evidence="1">
    <location>
        <begin position="12"/>
        <end position="131"/>
    </location>
</feature>
<accession>A0A3B7LX44</accession>
<dbReference type="AlphaFoldDB" id="A0A3B7LX44"/>